<evidence type="ECO:0000256" key="7">
    <source>
        <dbReference type="ARBA" id="ARBA00022692"/>
    </source>
</evidence>
<evidence type="ECO:0000256" key="10">
    <source>
        <dbReference type="ARBA" id="ARBA00022786"/>
    </source>
</evidence>
<dbReference type="EC" id="2.3.2.27" evidence="5"/>
<reference evidence="19 20" key="1">
    <citation type="submission" date="2021-06" db="EMBL/GenBank/DDBJ databases">
        <title>Genome sequence of Babesia caballi.</title>
        <authorList>
            <person name="Yamagishi J."/>
            <person name="Kidaka T."/>
            <person name="Ochi A."/>
        </authorList>
    </citation>
    <scope>NUCLEOTIDE SEQUENCE [LARGE SCALE GENOMIC DNA]</scope>
    <source>
        <strain evidence="19">USDA-D6B2</strain>
    </source>
</reference>
<feature type="region of interest" description="Disordered" evidence="16">
    <location>
        <begin position="870"/>
        <end position="916"/>
    </location>
</feature>
<evidence type="ECO:0000256" key="4">
    <source>
        <dbReference type="ARBA" id="ARBA00010089"/>
    </source>
</evidence>
<feature type="transmembrane region" description="Helical" evidence="17">
    <location>
        <begin position="109"/>
        <end position="131"/>
    </location>
</feature>
<feature type="compositionally biased region" description="Polar residues" evidence="16">
    <location>
        <begin position="937"/>
        <end position="956"/>
    </location>
</feature>
<dbReference type="Gene3D" id="3.30.40.10">
    <property type="entry name" value="Zinc/RING finger domain, C3HC4 (zinc finger)"/>
    <property type="match status" value="1"/>
</dbReference>
<feature type="region of interest" description="Disordered" evidence="16">
    <location>
        <begin position="928"/>
        <end position="956"/>
    </location>
</feature>
<feature type="transmembrane region" description="Helical" evidence="17">
    <location>
        <begin position="180"/>
        <end position="203"/>
    </location>
</feature>
<comment type="caution">
    <text evidence="19">The sequence shown here is derived from an EMBL/GenBank/DDBJ whole genome shotgun (WGS) entry which is preliminary data.</text>
</comment>
<dbReference type="InterPro" id="IPR057992">
    <property type="entry name" value="TPR_SYVN1_N"/>
</dbReference>
<dbReference type="GO" id="GO:0008270">
    <property type="term" value="F:zinc ion binding"/>
    <property type="evidence" value="ECO:0007669"/>
    <property type="project" value="UniProtKB-KW"/>
</dbReference>
<feature type="region of interest" description="Disordered" evidence="16">
    <location>
        <begin position="745"/>
        <end position="841"/>
    </location>
</feature>
<feature type="region of interest" description="Disordered" evidence="16">
    <location>
        <begin position="991"/>
        <end position="1038"/>
    </location>
</feature>
<protein>
    <recommendedName>
        <fullName evidence="5">RING-type E3 ubiquitin transferase</fullName>
        <ecNumber evidence="5">2.3.2.27</ecNumber>
    </recommendedName>
</protein>
<dbReference type="Pfam" id="PF25563">
    <property type="entry name" value="TPR_SYVN1_N"/>
    <property type="match status" value="1"/>
</dbReference>
<dbReference type="RefSeq" id="XP_067714862.1">
    <property type="nucleotide sequence ID" value="XM_067858761.1"/>
</dbReference>
<evidence type="ECO:0000256" key="16">
    <source>
        <dbReference type="SAM" id="MobiDB-lite"/>
    </source>
</evidence>
<keyword evidence="14 17" id="KW-0472">Membrane</keyword>
<dbReference type="PANTHER" id="PTHR22763">
    <property type="entry name" value="RING ZINC FINGER PROTEIN"/>
    <property type="match status" value="1"/>
</dbReference>
<organism evidence="19 20">
    <name type="scientific">Babesia caballi</name>
    <dbReference type="NCBI Taxonomy" id="5871"/>
    <lineage>
        <taxon>Eukaryota</taxon>
        <taxon>Sar</taxon>
        <taxon>Alveolata</taxon>
        <taxon>Apicomplexa</taxon>
        <taxon>Aconoidasida</taxon>
        <taxon>Piroplasmida</taxon>
        <taxon>Babesiidae</taxon>
        <taxon>Babesia</taxon>
    </lineage>
</organism>
<dbReference type="GO" id="GO:0061630">
    <property type="term" value="F:ubiquitin protein ligase activity"/>
    <property type="evidence" value="ECO:0007669"/>
    <property type="project" value="TreeGrafter"/>
</dbReference>
<dbReference type="InterPro" id="IPR013083">
    <property type="entry name" value="Znf_RING/FYVE/PHD"/>
</dbReference>
<gene>
    <name evidence="19" type="ORF">BcabD6B2_22280</name>
</gene>
<dbReference type="InterPro" id="IPR058051">
    <property type="entry name" value="Znf_RING_synoviolin"/>
</dbReference>
<feature type="region of interest" description="Disordered" evidence="16">
    <location>
        <begin position="1404"/>
        <end position="1426"/>
    </location>
</feature>
<dbReference type="GO" id="GO:0043161">
    <property type="term" value="P:proteasome-mediated ubiquitin-dependent protein catabolic process"/>
    <property type="evidence" value="ECO:0007669"/>
    <property type="project" value="TreeGrafter"/>
</dbReference>
<dbReference type="PROSITE" id="PS51257">
    <property type="entry name" value="PROKAR_LIPOPROTEIN"/>
    <property type="match status" value="1"/>
</dbReference>
<keyword evidence="9 15" id="KW-0863">Zinc-finger</keyword>
<keyword evidence="13 17" id="KW-1133">Transmembrane helix</keyword>
<evidence type="ECO:0000313" key="20">
    <source>
        <dbReference type="Proteomes" id="UP001497744"/>
    </source>
</evidence>
<feature type="compositionally biased region" description="Polar residues" evidence="16">
    <location>
        <begin position="1550"/>
        <end position="1569"/>
    </location>
</feature>
<evidence type="ECO:0000256" key="1">
    <source>
        <dbReference type="ARBA" id="ARBA00000900"/>
    </source>
</evidence>
<feature type="region of interest" description="Disordered" evidence="16">
    <location>
        <begin position="593"/>
        <end position="707"/>
    </location>
</feature>
<dbReference type="SUPFAM" id="SSF57850">
    <property type="entry name" value="RING/U-box"/>
    <property type="match status" value="1"/>
</dbReference>
<dbReference type="EMBL" id="BPLF01000002">
    <property type="protein sequence ID" value="GIX62793.1"/>
    <property type="molecule type" value="Genomic_DNA"/>
</dbReference>
<feature type="region of interest" description="Disordered" evidence="16">
    <location>
        <begin position="1046"/>
        <end position="1065"/>
    </location>
</feature>
<feature type="transmembrane region" description="Helical" evidence="17">
    <location>
        <begin position="12"/>
        <end position="29"/>
    </location>
</feature>
<evidence type="ECO:0000313" key="19">
    <source>
        <dbReference type="EMBL" id="GIX62793.1"/>
    </source>
</evidence>
<dbReference type="Proteomes" id="UP001497744">
    <property type="component" value="Unassembled WGS sequence"/>
</dbReference>
<dbReference type="InterPro" id="IPR050731">
    <property type="entry name" value="HRD1_E3_ubiq-ligases"/>
</dbReference>
<comment type="pathway">
    <text evidence="3">Protein modification; protein ubiquitination.</text>
</comment>
<feature type="region of interest" description="Disordered" evidence="16">
    <location>
        <begin position="435"/>
        <end position="566"/>
    </location>
</feature>
<comment type="subcellular location">
    <subcellularLocation>
        <location evidence="2">Endoplasmic reticulum membrane</location>
        <topology evidence="2">Multi-pass membrane protein</topology>
    </subcellularLocation>
</comment>
<feature type="domain" description="RING-type" evidence="18">
    <location>
        <begin position="302"/>
        <end position="341"/>
    </location>
</feature>
<evidence type="ECO:0000256" key="9">
    <source>
        <dbReference type="ARBA" id="ARBA00022771"/>
    </source>
</evidence>
<evidence type="ECO:0000256" key="5">
    <source>
        <dbReference type="ARBA" id="ARBA00012483"/>
    </source>
</evidence>
<feature type="region of interest" description="Disordered" evidence="16">
    <location>
        <begin position="1455"/>
        <end position="1609"/>
    </location>
</feature>
<keyword evidence="20" id="KW-1185">Reference proteome</keyword>
<evidence type="ECO:0000256" key="8">
    <source>
        <dbReference type="ARBA" id="ARBA00022723"/>
    </source>
</evidence>
<dbReference type="SMART" id="SM00184">
    <property type="entry name" value="RING"/>
    <property type="match status" value="1"/>
</dbReference>
<feature type="region of interest" description="Disordered" evidence="16">
    <location>
        <begin position="1431"/>
        <end position="1450"/>
    </location>
</feature>
<feature type="transmembrane region" description="Helical" evidence="17">
    <location>
        <begin position="223"/>
        <end position="246"/>
    </location>
</feature>
<keyword evidence="6" id="KW-0808">Transferase</keyword>
<dbReference type="InterPro" id="IPR001841">
    <property type="entry name" value="Znf_RING"/>
</dbReference>
<evidence type="ECO:0000256" key="12">
    <source>
        <dbReference type="ARBA" id="ARBA00022833"/>
    </source>
</evidence>
<comment type="catalytic activity">
    <reaction evidence="1">
        <text>S-ubiquitinyl-[E2 ubiquitin-conjugating enzyme]-L-cysteine + [acceptor protein]-L-lysine = [E2 ubiquitin-conjugating enzyme]-L-cysteine + N(6)-ubiquitinyl-[acceptor protein]-L-lysine.</text>
        <dbReference type="EC" id="2.3.2.27"/>
    </reaction>
</comment>
<dbReference type="PROSITE" id="PS50089">
    <property type="entry name" value="ZF_RING_2"/>
    <property type="match status" value="1"/>
</dbReference>
<accession>A0AAV4LSQ1</accession>
<dbReference type="CDD" id="cd16479">
    <property type="entry name" value="RING-H2_synoviolin"/>
    <property type="match status" value="1"/>
</dbReference>
<dbReference type="GO" id="GO:0012505">
    <property type="term" value="C:endomembrane system"/>
    <property type="evidence" value="ECO:0007669"/>
    <property type="project" value="TreeGrafter"/>
</dbReference>
<feature type="compositionally biased region" description="Basic and acidic residues" evidence="16">
    <location>
        <begin position="463"/>
        <end position="479"/>
    </location>
</feature>
<evidence type="ECO:0000256" key="6">
    <source>
        <dbReference type="ARBA" id="ARBA00022679"/>
    </source>
</evidence>
<feature type="compositionally biased region" description="Polar residues" evidence="16">
    <location>
        <begin position="498"/>
        <end position="508"/>
    </location>
</feature>
<dbReference type="GeneID" id="94194274"/>
<evidence type="ECO:0000259" key="18">
    <source>
        <dbReference type="PROSITE" id="PS50089"/>
    </source>
</evidence>
<feature type="compositionally biased region" description="Polar residues" evidence="16">
    <location>
        <begin position="437"/>
        <end position="448"/>
    </location>
</feature>
<keyword evidence="12" id="KW-0862">Zinc</keyword>
<feature type="transmembrane region" description="Helical" evidence="17">
    <location>
        <begin position="50"/>
        <end position="71"/>
    </location>
</feature>
<name>A0AAV4LSQ1_BABCB</name>
<feature type="compositionally biased region" description="Low complexity" evidence="16">
    <location>
        <begin position="810"/>
        <end position="831"/>
    </location>
</feature>
<evidence type="ECO:0000256" key="13">
    <source>
        <dbReference type="ARBA" id="ARBA00022989"/>
    </source>
</evidence>
<sequence length="1845" mass="202217">MTETRDDIWERYVIVSHLLLACSIGHVSLQTGGFYEMVIHFMNNKTCIAILYNYLFMLFTFGCQIPVYLFLGQLSQLETEQLQETARNYLLDAVLFVVFSKPRLNGREIPVAIVLKYLTTLVALKCFHTLLYTRLSNTFQMDVPSYLSIMRLSGLIYALSMTDCYLINSLSRDLNWSNTFTLWVIFEIFGMALVCLFCMLRYLVNMLDFFYDSGLKNKTTVMFFLELAHDLLSLCCFGAFMFIFYLHNPGHMPAYMLLDILHVFKNISDRCQMLMQYRRVVKSLEQRYPRPTEAEKERDGSCIICREEFNDASRRIDCGHVFHLSCLKSWLFQHSTCPTCRAPIEEHEASHAEDFDISQILVYLERPVRRAYRRARRWVMRLLGRVDPPKAPEFDAESIRRYIVRCTKQVANPILDELNDRSVVCEFTLSDFLSPDSADSATKGSSSDADAKGDKPVTVSNETRAETKPTVEDAQRQVDKTSTAVDPPETTAEPAPGSTVTEVISQEPQDNEARSERFNKPEATIDTASPPAKDEPTQPPGPAQPQDGTVSRGSSGRFTGRFKRGFFRNLFRRRSSRLADDLTEGRVAETVASALLAEQAPEGEAACEPNGTAQSGSHGDAPQNVPDSATELKDPVSSTTTAPSSEGAPAESTSVTTRAPQEPPTQPSDASPSPPEITAEAPPAAEDTADQPAEPSATAETVRRSLHLPVWLRESCRRGSDPETKVKVGMLKLLNKLKALNEHLSSVSRGQGNAGTGASATPPAAAAGEPTTGGTDSPGHSSTVVRRDASNENTTAIDAPTSRDAGASGGSTAAGPSSAKDGNPAAGKPPASGGGAVKPSDDDLRAIRLLRIAKLSKGSEDVADAATVKAATPFTQGGKASVSDHSDDIESLRGDFTPDASPPARAAGQDVSAGNRCRVDMMDENGDAATSVRLDPYTQSAAQANRQTDAAPTSTEQYVLNADGEAVLAVEQVTSQDLSPAAAVPIVTLNEEAEPKPGGPATDSGTASPAISVEKCSSTTDGQEVLPSHISEQDSSTQRLVAVEVRDAPDSSPTPDDGPTPRTSVTTQNFVSSVANITSSDLWGLSGLITATSRTPGSDSEADGPAQRARTILNDANMINNLIRDLQHLSVYLDCDILLSADSAADDRLLARFASSPLPEHTRDLYLTYCKMLRMWLLTAKGLSDSDPLCRTAFETANQLRLVTATSDRQRDLIRGVYSSIECPRISSLRVRQLHREFLRRSFSYQDGLWRLQGSTVSVDIVEDMVRSMSLVDAIIKSELERSTAHTTKTAHPPLSTRTPPRRNVGHRAAATGCTSLRRRPGSQGRRSRFTNAVTSGLFWPPIRARKMADYHDQFVNAALTEDPRTPSEINKRNAAALYEIFQRVGALDIYFGLQQDLRRHEYPLSRGAAPPPGRAGNSQPPAWRHRNLSQESLPPISNDSATRPVQKEFTVDKIYRSRLMNRQQSSGDVSAAGDGPGATDTPPDALSEEPRITASSTQHALLTPEDPANGSVAPEPETADHGGSSASGNVAHPASDKAASEAPLWDNPQRYSIETNISKTTLNEANSTGGAGRPAGPRKMAPTSGHTTESKAGAHTRTSASADKHDGHSEWIENNGTLIFAESLDISALHQFSSRFGLQTPQSDKECRLIPACINNTLPASSQTLQCARRLRLYVWFREWLLPNLSAALSCVRSTVVECSDGMMREITPPRIDRAARRFDQVFLSSLEYAILKDDLTRCYFHIADDRKEHLMLRELDDFRRLNLRKRISFDEFCLHFGPYLSRRPEDYTRNKGTDSTEDALQRRALQRVLEKSIYGLSVDRPNEFFNKGCTLKPFQVLEPIPHK</sequence>
<feature type="compositionally biased region" description="Low complexity" evidence="16">
    <location>
        <begin position="676"/>
        <end position="695"/>
    </location>
</feature>
<feature type="compositionally biased region" description="Basic and acidic residues" evidence="16">
    <location>
        <begin position="882"/>
        <end position="893"/>
    </location>
</feature>
<keyword evidence="8" id="KW-0479">Metal-binding</keyword>
<evidence type="ECO:0000256" key="3">
    <source>
        <dbReference type="ARBA" id="ARBA00004906"/>
    </source>
</evidence>
<feature type="compositionally biased region" description="Polar residues" evidence="16">
    <location>
        <begin position="1431"/>
        <end position="1444"/>
    </location>
</feature>
<proteinExistence type="inferred from homology"/>
<evidence type="ECO:0000256" key="15">
    <source>
        <dbReference type="PROSITE-ProRule" id="PRU00175"/>
    </source>
</evidence>
<evidence type="ECO:0000256" key="11">
    <source>
        <dbReference type="ARBA" id="ARBA00022824"/>
    </source>
</evidence>
<keyword evidence="11" id="KW-0256">Endoplasmic reticulum</keyword>
<keyword evidence="10" id="KW-0833">Ubl conjugation pathway</keyword>
<dbReference type="Pfam" id="PF13639">
    <property type="entry name" value="zf-RING_2"/>
    <property type="match status" value="1"/>
</dbReference>
<feature type="compositionally biased region" description="Low complexity" evidence="16">
    <location>
        <begin position="756"/>
        <end position="775"/>
    </location>
</feature>
<evidence type="ECO:0000256" key="2">
    <source>
        <dbReference type="ARBA" id="ARBA00004477"/>
    </source>
</evidence>
<feature type="compositionally biased region" description="Polar residues" evidence="16">
    <location>
        <begin position="1003"/>
        <end position="1022"/>
    </location>
</feature>
<comment type="similarity">
    <text evidence="4">Belongs to the HRD1 family.</text>
</comment>
<keyword evidence="7 17" id="KW-0812">Transmembrane</keyword>
<evidence type="ECO:0000256" key="14">
    <source>
        <dbReference type="ARBA" id="ARBA00023136"/>
    </source>
</evidence>
<feature type="compositionally biased region" description="Basic and acidic residues" evidence="16">
    <location>
        <begin position="511"/>
        <end position="520"/>
    </location>
</feature>
<evidence type="ECO:0000256" key="17">
    <source>
        <dbReference type="SAM" id="Phobius"/>
    </source>
</evidence>
<feature type="region of interest" description="Disordered" evidence="16">
    <location>
        <begin position="1283"/>
        <end position="1307"/>
    </location>
</feature>
<feature type="compositionally biased region" description="Low complexity" evidence="16">
    <location>
        <begin position="1050"/>
        <end position="1064"/>
    </location>
</feature>